<dbReference type="PROSITE" id="PS51257">
    <property type="entry name" value="PROKAR_LIPOPROTEIN"/>
    <property type="match status" value="1"/>
</dbReference>
<gene>
    <name evidence="1" type="ORF">TTHN1_00988</name>
</gene>
<proteinExistence type="predicted"/>
<name>A0A3P4ARF6_THETH</name>
<evidence type="ECO:0000313" key="1">
    <source>
        <dbReference type="EMBL" id="VCU53226.1"/>
    </source>
</evidence>
<dbReference type="AlphaFoldDB" id="A0A3P4ARF6"/>
<reference evidence="1 2" key="1">
    <citation type="submission" date="2018-10" db="EMBL/GenBank/DDBJ databases">
        <authorList>
            <person name="Peiro R."/>
            <person name="Begona"/>
            <person name="Cbmso G."/>
            <person name="Lopez M."/>
            <person name="Gonzalez S."/>
            <person name="Sacristan E."/>
            <person name="Castillo E."/>
        </authorList>
    </citation>
    <scope>NUCLEOTIDE SEQUENCE [LARGE SCALE GENOMIC DNA]</scope>
    <source>
        <strain evidence="1">TTHNAR1</strain>
    </source>
</reference>
<dbReference type="EMBL" id="LR027517">
    <property type="protein sequence ID" value="VCU53226.1"/>
    <property type="molecule type" value="Genomic_DNA"/>
</dbReference>
<dbReference type="RefSeq" id="WP_124104676.1">
    <property type="nucleotide sequence ID" value="NZ_LR027517.1"/>
</dbReference>
<sequence>MRRRFFPLALLLAACSYTLTVDLGSMTLNLSGLPSTSPFPGDAYVVFPKDPQTFNPPPVDVVRGVRLEGRAVADIPLDATLAVYGRLQNPDPDKDPGSECRSLGELVLCPEASAGERLGEIAFQGGDQAPFVLEGETLTQGVRQGELWFGLRVKGALPPGLGEIRLEELKARVTVGL</sequence>
<evidence type="ECO:0000313" key="2">
    <source>
        <dbReference type="Proteomes" id="UP000279841"/>
    </source>
</evidence>
<protein>
    <recommendedName>
        <fullName evidence="3">Lipoprotein</fullName>
    </recommendedName>
</protein>
<accession>A0A3P4ARF6</accession>
<evidence type="ECO:0008006" key="3">
    <source>
        <dbReference type="Google" id="ProtNLM"/>
    </source>
</evidence>
<dbReference type="Proteomes" id="UP000279841">
    <property type="component" value="Chromosome"/>
</dbReference>
<organism evidence="1 2">
    <name type="scientific">Thermus thermophilus</name>
    <dbReference type="NCBI Taxonomy" id="274"/>
    <lineage>
        <taxon>Bacteria</taxon>
        <taxon>Thermotogati</taxon>
        <taxon>Deinococcota</taxon>
        <taxon>Deinococci</taxon>
        <taxon>Thermales</taxon>
        <taxon>Thermaceae</taxon>
        <taxon>Thermus</taxon>
    </lineage>
</organism>